<dbReference type="GO" id="GO:0005524">
    <property type="term" value="F:ATP binding"/>
    <property type="evidence" value="ECO:0007669"/>
    <property type="project" value="InterPro"/>
</dbReference>
<dbReference type="EMBL" id="JMIR01000011">
    <property type="protein sequence ID" value="KEO83456.1"/>
    <property type="molecule type" value="Genomic_DNA"/>
</dbReference>
<dbReference type="PROSITE" id="PS00333">
    <property type="entry name" value="DNA_LIGASE_A2"/>
    <property type="match status" value="1"/>
</dbReference>
<dbReference type="STRING" id="1157490.EL26_09555"/>
<dbReference type="AlphaFoldDB" id="A0A074LMW1"/>
<feature type="domain" description="ATP-dependent DNA ligase family profile" evidence="4">
    <location>
        <begin position="111"/>
        <end position="229"/>
    </location>
</feature>
<dbReference type="PROSITE" id="PS50160">
    <property type="entry name" value="DNA_LIGASE_A3"/>
    <property type="match status" value="1"/>
</dbReference>
<dbReference type="InterPro" id="IPR050191">
    <property type="entry name" value="ATP-dep_DNA_ligase"/>
</dbReference>
<evidence type="ECO:0000313" key="5">
    <source>
        <dbReference type="EMBL" id="KEO83456.1"/>
    </source>
</evidence>
<dbReference type="SUPFAM" id="SSF50249">
    <property type="entry name" value="Nucleic acid-binding proteins"/>
    <property type="match status" value="1"/>
</dbReference>
<accession>A0A074LMW1</accession>
<evidence type="ECO:0000259" key="4">
    <source>
        <dbReference type="PROSITE" id="PS50160"/>
    </source>
</evidence>
<keyword evidence="2" id="KW-0436">Ligase</keyword>
<evidence type="ECO:0000313" key="6">
    <source>
        <dbReference type="Proteomes" id="UP000027931"/>
    </source>
</evidence>
<evidence type="ECO:0000256" key="2">
    <source>
        <dbReference type="ARBA" id="ARBA00022598"/>
    </source>
</evidence>
<proteinExistence type="inferred from homology"/>
<dbReference type="PANTHER" id="PTHR45674:SF4">
    <property type="entry name" value="DNA LIGASE 1"/>
    <property type="match status" value="1"/>
</dbReference>
<organism evidence="5 6">
    <name type="scientific">Tumebacillus flagellatus</name>
    <dbReference type="NCBI Taxonomy" id="1157490"/>
    <lineage>
        <taxon>Bacteria</taxon>
        <taxon>Bacillati</taxon>
        <taxon>Bacillota</taxon>
        <taxon>Bacilli</taxon>
        <taxon>Bacillales</taxon>
        <taxon>Alicyclobacillaceae</taxon>
        <taxon>Tumebacillus</taxon>
    </lineage>
</organism>
<dbReference type="GO" id="GO:0006310">
    <property type="term" value="P:DNA recombination"/>
    <property type="evidence" value="ECO:0007669"/>
    <property type="project" value="InterPro"/>
</dbReference>
<dbReference type="Proteomes" id="UP000027931">
    <property type="component" value="Unassembled WGS sequence"/>
</dbReference>
<comment type="catalytic activity">
    <reaction evidence="3">
        <text>ATP + (deoxyribonucleotide)n-3'-hydroxyl + 5'-phospho-(deoxyribonucleotide)m = (deoxyribonucleotide)n+m + AMP + diphosphate.</text>
        <dbReference type="EC" id="6.5.1.1"/>
    </reaction>
</comment>
<dbReference type="GO" id="GO:0006281">
    <property type="term" value="P:DNA repair"/>
    <property type="evidence" value="ECO:0007669"/>
    <property type="project" value="InterPro"/>
</dbReference>
<name>A0A074LMW1_9BACL</name>
<dbReference type="InterPro" id="IPR012340">
    <property type="entry name" value="NA-bd_OB-fold"/>
</dbReference>
<dbReference type="GO" id="GO:0003910">
    <property type="term" value="F:DNA ligase (ATP) activity"/>
    <property type="evidence" value="ECO:0007669"/>
    <property type="project" value="UniProtKB-EC"/>
</dbReference>
<dbReference type="Gene3D" id="3.30.1490.70">
    <property type="match status" value="1"/>
</dbReference>
<sequence length="311" mass="35392">MTAHLENHWLQPISPMLASFGEQPFDDENYWFDVKWGRHLLLHKQGGRVEAYTRFGRRVTEQLPETRDAAEEVRDETVVLACEGIVLQNGRPVFDAYLHRLRLTNSVSIQKALVSHPVTFVALDVLISNGREQFQTRLQERKVRLREMCTGTSGVLMVPPYLRGEGKRLYAEAKARGLEGIVAKRVGSLYTPNLRSKDWIKIKVPHEIDCLILGYRPDPPFALVLGLHFPTVPAKPVGTVEQGITPEEAAAFTEIAARIHIRRNGAVQEIQPRLCCRVQYRDITEMHQLRQTAFHGFLVDKNPEDCCWHGG</sequence>
<reference evidence="5 6" key="1">
    <citation type="journal article" date="2013" name="Int. J. Syst. Evol. Microbiol.">
        <title>Tumebacillus flagellatus sp. nov., an alpha-amylase/pullulanase-producing bacterium isolated from cassava wastewater.</title>
        <authorList>
            <person name="Wang Q."/>
            <person name="Xie N."/>
            <person name="Qin Y."/>
            <person name="Shen N."/>
            <person name="Zhu J."/>
            <person name="Mi H."/>
            <person name="Huang R."/>
        </authorList>
    </citation>
    <scope>NUCLEOTIDE SEQUENCE [LARGE SCALE GENOMIC DNA]</scope>
    <source>
        <strain evidence="5 6">GST4</strain>
    </source>
</reference>
<dbReference type="InterPro" id="IPR012310">
    <property type="entry name" value="DNA_ligase_ATP-dep_cent"/>
</dbReference>
<dbReference type="SUPFAM" id="SSF56091">
    <property type="entry name" value="DNA ligase/mRNA capping enzyme, catalytic domain"/>
    <property type="match status" value="1"/>
</dbReference>
<dbReference type="Pfam" id="PF01068">
    <property type="entry name" value="DNA_ligase_A_M"/>
    <property type="match status" value="1"/>
</dbReference>
<dbReference type="InterPro" id="IPR016059">
    <property type="entry name" value="DNA_ligase_ATP-dep_CS"/>
</dbReference>
<dbReference type="eggNOG" id="COG1793">
    <property type="taxonomic scope" value="Bacteria"/>
</dbReference>
<dbReference type="Gene3D" id="2.40.50.140">
    <property type="entry name" value="Nucleic acid-binding proteins"/>
    <property type="match status" value="1"/>
</dbReference>
<dbReference type="Gene3D" id="3.30.470.30">
    <property type="entry name" value="DNA ligase/mRNA capping enzyme"/>
    <property type="match status" value="1"/>
</dbReference>
<comment type="similarity">
    <text evidence="1">Belongs to the ATP-dependent DNA ligase family.</text>
</comment>
<dbReference type="PANTHER" id="PTHR45674">
    <property type="entry name" value="DNA LIGASE 1/3 FAMILY MEMBER"/>
    <property type="match status" value="1"/>
</dbReference>
<protein>
    <recommendedName>
        <fullName evidence="4">ATP-dependent DNA ligase family profile domain-containing protein</fullName>
    </recommendedName>
</protein>
<keyword evidence="6" id="KW-1185">Reference proteome</keyword>
<gene>
    <name evidence="5" type="ORF">EL26_09555</name>
</gene>
<evidence type="ECO:0000256" key="3">
    <source>
        <dbReference type="ARBA" id="ARBA00034003"/>
    </source>
</evidence>
<comment type="caution">
    <text evidence="5">The sequence shown here is derived from an EMBL/GenBank/DDBJ whole genome shotgun (WGS) entry which is preliminary data.</text>
</comment>
<evidence type="ECO:0000256" key="1">
    <source>
        <dbReference type="ARBA" id="ARBA00007572"/>
    </source>
</evidence>